<name>A0A556QS83_9BACT</name>
<dbReference type="RefSeq" id="WP_144230045.1">
    <property type="nucleotide sequence ID" value="NZ_VMBG01000001.1"/>
</dbReference>
<protein>
    <recommendedName>
        <fullName evidence="4">Molecular chaperone</fullName>
    </recommendedName>
</protein>
<dbReference type="EMBL" id="VMBG01000001">
    <property type="protein sequence ID" value="TSJ79504.1"/>
    <property type="molecule type" value="Genomic_DNA"/>
</dbReference>
<dbReference type="Proteomes" id="UP000315648">
    <property type="component" value="Unassembled WGS sequence"/>
</dbReference>
<reference evidence="2 3" key="1">
    <citation type="submission" date="2019-07" db="EMBL/GenBank/DDBJ databases">
        <title>Description of 53C-WASEF.</title>
        <authorList>
            <person name="Pitt A."/>
            <person name="Hahn M.W."/>
        </authorList>
    </citation>
    <scope>NUCLEOTIDE SEQUENCE [LARGE SCALE GENOMIC DNA]</scope>
    <source>
        <strain evidence="2 3">53C-WASEF</strain>
    </source>
</reference>
<evidence type="ECO:0000313" key="3">
    <source>
        <dbReference type="Proteomes" id="UP000315648"/>
    </source>
</evidence>
<accession>A0A556QS83</accession>
<evidence type="ECO:0008006" key="4">
    <source>
        <dbReference type="Google" id="ProtNLM"/>
    </source>
</evidence>
<comment type="caution">
    <text evidence="2">The sequence shown here is derived from an EMBL/GenBank/DDBJ whole genome shotgun (WGS) entry which is preliminary data.</text>
</comment>
<feature type="chain" id="PRO_5021942104" description="Molecular chaperone" evidence="1">
    <location>
        <begin position="23"/>
        <end position="249"/>
    </location>
</feature>
<proteinExistence type="predicted"/>
<feature type="signal peptide" evidence="1">
    <location>
        <begin position="1"/>
        <end position="22"/>
    </location>
</feature>
<evidence type="ECO:0000313" key="2">
    <source>
        <dbReference type="EMBL" id="TSJ79504.1"/>
    </source>
</evidence>
<dbReference type="AlphaFoldDB" id="A0A556QS83"/>
<sequence>MTASVLRPLFSVLCLLSTVALAQPDAPKPPKLRFLFIDESAGAYSLKLGTTFRQVSANPYEISAPYTPADVTSLDIYKTLADPVTGIPKPVKIASVTPSANTPSALVIITPRPPASPDVAPVYKVEFIDTNPALFPAGSIRIINRSPVSMAAQFSDSRVVTAPGETSLVQPATDSRHRVLFKIAIQVQQEAGGWQLIQDSMTVIRAKERMFGILVYSPGGMKHMLTSAELAEFGPPKPGCFWLTFSDTP</sequence>
<keyword evidence="3" id="KW-1185">Reference proteome</keyword>
<dbReference type="OrthoDB" id="9782700at2"/>
<keyword evidence="1" id="KW-0732">Signal</keyword>
<evidence type="ECO:0000256" key="1">
    <source>
        <dbReference type="SAM" id="SignalP"/>
    </source>
</evidence>
<gene>
    <name evidence="2" type="ORF">FPL22_09515</name>
</gene>
<organism evidence="2 3">
    <name type="scientific">Rariglobus hedericola</name>
    <dbReference type="NCBI Taxonomy" id="2597822"/>
    <lineage>
        <taxon>Bacteria</taxon>
        <taxon>Pseudomonadati</taxon>
        <taxon>Verrucomicrobiota</taxon>
        <taxon>Opitutia</taxon>
        <taxon>Opitutales</taxon>
        <taxon>Opitutaceae</taxon>
        <taxon>Rariglobus</taxon>
    </lineage>
</organism>